<dbReference type="EMBL" id="CCYD01000442">
    <property type="protein sequence ID" value="CEG39923.1"/>
    <property type="molecule type" value="Genomic_DNA"/>
</dbReference>
<dbReference type="RefSeq" id="XP_024576292.1">
    <property type="nucleotide sequence ID" value="XM_024725523.1"/>
</dbReference>
<reference evidence="3" key="1">
    <citation type="submission" date="2014-09" db="EMBL/GenBank/DDBJ databases">
        <authorList>
            <person name="Sharma Rahul"/>
            <person name="Thines Marco"/>
        </authorList>
    </citation>
    <scope>NUCLEOTIDE SEQUENCE [LARGE SCALE GENOMIC DNA]</scope>
</reference>
<dbReference type="Proteomes" id="UP000054928">
    <property type="component" value="Unassembled WGS sequence"/>
</dbReference>
<accession>A0A0N7L4X9</accession>
<proteinExistence type="predicted"/>
<dbReference type="GeneID" id="36405204"/>
<sequence>MLLGYAENAKWYRGYDLKSSKIKITRLVQLSEHDIERNLQPNLFGKQSVAHVFKEINEEATHFPAERTPVIDEPMNSVEKSTQDIKMDEVESERNINLERPLPLEDRIATRQELKEYRSPRIFGGSRLVYRPGTEQSTSSRGLPLLLEDGLEMDDE</sequence>
<name>A0A0N7L4X9_PLAHL</name>
<dbReference type="AlphaFoldDB" id="A0A0N7L4X9"/>
<evidence type="ECO:0000313" key="2">
    <source>
        <dbReference type="EMBL" id="CEG39923.1"/>
    </source>
</evidence>
<feature type="region of interest" description="Disordered" evidence="1">
    <location>
        <begin position="131"/>
        <end position="156"/>
    </location>
</feature>
<protein>
    <submittedName>
        <fullName evidence="2">Uncharacterized protein</fullName>
    </submittedName>
</protein>
<feature type="region of interest" description="Disordered" evidence="1">
    <location>
        <begin position="66"/>
        <end position="92"/>
    </location>
</feature>
<evidence type="ECO:0000256" key="1">
    <source>
        <dbReference type="SAM" id="MobiDB-lite"/>
    </source>
</evidence>
<feature type="compositionally biased region" description="Basic and acidic residues" evidence="1">
    <location>
        <begin position="81"/>
        <end position="92"/>
    </location>
</feature>
<evidence type="ECO:0000313" key="3">
    <source>
        <dbReference type="Proteomes" id="UP000054928"/>
    </source>
</evidence>
<organism evidence="2 3">
    <name type="scientific">Plasmopara halstedii</name>
    <name type="common">Downy mildew of sunflower</name>
    <dbReference type="NCBI Taxonomy" id="4781"/>
    <lineage>
        <taxon>Eukaryota</taxon>
        <taxon>Sar</taxon>
        <taxon>Stramenopiles</taxon>
        <taxon>Oomycota</taxon>
        <taxon>Peronosporomycetes</taxon>
        <taxon>Peronosporales</taxon>
        <taxon>Peronosporaceae</taxon>
        <taxon>Plasmopara</taxon>
    </lineage>
</organism>
<keyword evidence="3" id="KW-1185">Reference proteome</keyword>